<dbReference type="InterPro" id="IPR011990">
    <property type="entry name" value="TPR-like_helical_dom_sf"/>
</dbReference>
<dbReference type="InterPro" id="IPR019734">
    <property type="entry name" value="TPR_rpt"/>
</dbReference>
<feature type="coiled-coil region" evidence="1">
    <location>
        <begin position="78"/>
        <end position="119"/>
    </location>
</feature>
<dbReference type="Pfam" id="PF13174">
    <property type="entry name" value="TPR_6"/>
    <property type="match status" value="1"/>
</dbReference>
<sequence>MKKNIYLIVCLILFFIFYNKPLFAEESMLTIKQQLDRLQREVNDLSKSTFKNSSKSNENFTDNNDSQTVNFAAVDMRIYDLEKDIKNLTMNLEELVFQLDEIINRINKIEEDFDTKLQNIVVENSKENIDNKNKKEDKEDVIVENSENTLGTLIITSENNTSTSNENNKVEETNQSQINLDLTNLSPENQFQIAFDQIWNKNYDEAKLSLKSFIKQNPENQLSGSAHYWLAKLYLFEKNYREAILTFVEGHEKYPNSIKAPNMLYEMADALLEMGKNKEACVTLTTLSREFSSHKLKNKAEKKKLEISCDIVSE</sequence>
<proteinExistence type="inferred from homology"/>
<name>A0A382HHR9_9ZZZZ</name>
<protein>
    <recommendedName>
        <fullName evidence="3">Cell division coordinator CpoB</fullName>
    </recommendedName>
</protein>
<evidence type="ECO:0000313" key="2">
    <source>
        <dbReference type="EMBL" id="SVB86457.1"/>
    </source>
</evidence>
<organism evidence="2">
    <name type="scientific">marine metagenome</name>
    <dbReference type="NCBI Taxonomy" id="408172"/>
    <lineage>
        <taxon>unclassified sequences</taxon>
        <taxon>metagenomes</taxon>
        <taxon>ecological metagenomes</taxon>
    </lineage>
</organism>
<dbReference type="SUPFAM" id="SSF48452">
    <property type="entry name" value="TPR-like"/>
    <property type="match status" value="1"/>
</dbReference>
<dbReference type="EMBL" id="UINC01061169">
    <property type="protein sequence ID" value="SVB86457.1"/>
    <property type="molecule type" value="Genomic_DNA"/>
</dbReference>
<dbReference type="NCBIfam" id="TIGR02795">
    <property type="entry name" value="tol_pal_ybgF"/>
    <property type="match status" value="1"/>
</dbReference>
<dbReference type="Gene3D" id="1.25.40.10">
    <property type="entry name" value="Tetratricopeptide repeat domain"/>
    <property type="match status" value="1"/>
</dbReference>
<reference evidence="2" key="1">
    <citation type="submission" date="2018-05" db="EMBL/GenBank/DDBJ databases">
        <authorList>
            <person name="Lanie J.A."/>
            <person name="Ng W.-L."/>
            <person name="Kazmierczak K.M."/>
            <person name="Andrzejewski T.M."/>
            <person name="Davidsen T.M."/>
            <person name="Wayne K.J."/>
            <person name="Tettelin H."/>
            <person name="Glass J.I."/>
            <person name="Rusch D."/>
            <person name="Podicherti R."/>
            <person name="Tsui H.-C.T."/>
            <person name="Winkler M.E."/>
        </authorList>
    </citation>
    <scope>NUCLEOTIDE SEQUENCE</scope>
</reference>
<evidence type="ECO:0008006" key="3">
    <source>
        <dbReference type="Google" id="ProtNLM"/>
    </source>
</evidence>
<dbReference type="InterPro" id="IPR034706">
    <property type="entry name" value="CpoB"/>
</dbReference>
<dbReference type="HAMAP" id="MF_02066">
    <property type="entry name" value="CpoB"/>
    <property type="match status" value="1"/>
</dbReference>
<dbReference type="GO" id="GO:0051301">
    <property type="term" value="P:cell division"/>
    <property type="evidence" value="ECO:0007669"/>
    <property type="project" value="InterPro"/>
</dbReference>
<gene>
    <name evidence="2" type="ORF">METZ01_LOCUS239311</name>
</gene>
<evidence type="ECO:0000256" key="1">
    <source>
        <dbReference type="SAM" id="Coils"/>
    </source>
</evidence>
<accession>A0A382HHR9</accession>
<dbReference type="AlphaFoldDB" id="A0A382HHR9"/>
<dbReference type="InterPro" id="IPR014162">
    <property type="entry name" value="CpoB_C"/>
</dbReference>
<keyword evidence="1" id="KW-0175">Coiled coil</keyword>